<dbReference type="InterPro" id="IPR015943">
    <property type="entry name" value="WD40/YVTN_repeat-like_dom_sf"/>
</dbReference>
<keyword evidence="1" id="KW-0602">Photosynthesis</keyword>
<dbReference type="EMBL" id="BARS01055012">
    <property type="protein sequence ID" value="GAG42444.1"/>
    <property type="molecule type" value="Genomic_DNA"/>
</dbReference>
<dbReference type="GO" id="GO:0015979">
    <property type="term" value="P:photosynthesis"/>
    <property type="evidence" value="ECO:0007669"/>
    <property type="project" value="UniProtKB-KW"/>
</dbReference>
<dbReference type="PANTHER" id="PTHR47199:SF2">
    <property type="entry name" value="PHOTOSYSTEM II STABILITY_ASSEMBLY FACTOR HCF136, CHLOROPLASTIC"/>
    <property type="match status" value="1"/>
</dbReference>
<keyword evidence="2" id="KW-0604">Photosystem II</keyword>
<sequence>TMDNVHGVIAPDDDHIWITGNWGIIYHSSDSGENWIKQDSGVKETEGILCDGVFLDNSNGWVVGIRGTILHTTDGGSTWTRQNTGTDRHLFGIYFTDKEYGWAVGEWGAIIHTTDGGKTWQKQGEEFDRMLNNITFLDREEGWIVGERGVILHTTDGGASWSIQLPKTFERADEEEELLNPAPSLFGVCFTGKNNGWACGIDGIIIRTTNG</sequence>
<dbReference type="Gene3D" id="2.130.10.10">
    <property type="entry name" value="YVTN repeat-like/Quinoprotein amine dehydrogenase"/>
    <property type="match status" value="2"/>
</dbReference>
<dbReference type="PANTHER" id="PTHR47199">
    <property type="entry name" value="PHOTOSYSTEM II STABILITY/ASSEMBLY FACTOR HCF136, CHLOROPLASTIC"/>
    <property type="match status" value="1"/>
</dbReference>
<evidence type="ECO:0000259" key="3">
    <source>
        <dbReference type="Pfam" id="PF14870"/>
    </source>
</evidence>
<proteinExistence type="predicted"/>
<gene>
    <name evidence="4" type="ORF">S01H1_81314</name>
</gene>
<dbReference type="InterPro" id="IPR028203">
    <property type="entry name" value="PSII_CF48-like_dom"/>
</dbReference>
<dbReference type="SUPFAM" id="SSF110296">
    <property type="entry name" value="Oligoxyloglucan reducing end-specific cellobiohydrolase"/>
    <property type="match status" value="1"/>
</dbReference>
<protein>
    <recommendedName>
        <fullName evidence="3">Photosynthesis system II assembly factor Ycf48/Hcf136-like domain-containing protein</fullName>
    </recommendedName>
</protein>
<evidence type="ECO:0000313" key="4">
    <source>
        <dbReference type="EMBL" id="GAG42444.1"/>
    </source>
</evidence>
<accession>X0XH05</accession>
<organism evidence="4">
    <name type="scientific">marine sediment metagenome</name>
    <dbReference type="NCBI Taxonomy" id="412755"/>
    <lineage>
        <taxon>unclassified sequences</taxon>
        <taxon>metagenomes</taxon>
        <taxon>ecological metagenomes</taxon>
    </lineage>
</organism>
<feature type="non-terminal residue" evidence="4">
    <location>
        <position position="211"/>
    </location>
</feature>
<comment type="caution">
    <text evidence="4">The sequence shown here is derived from an EMBL/GenBank/DDBJ whole genome shotgun (WGS) entry which is preliminary data.</text>
</comment>
<dbReference type="AlphaFoldDB" id="X0XH05"/>
<dbReference type="Pfam" id="PF14870">
    <property type="entry name" value="PSII_BNR"/>
    <property type="match status" value="1"/>
</dbReference>
<reference evidence="4" key="1">
    <citation type="journal article" date="2014" name="Front. Microbiol.">
        <title>High frequency of phylogenetically diverse reductive dehalogenase-homologous genes in deep subseafloor sedimentary metagenomes.</title>
        <authorList>
            <person name="Kawai M."/>
            <person name="Futagami T."/>
            <person name="Toyoda A."/>
            <person name="Takaki Y."/>
            <person name="Nishi S."/>
            <person name="Hori S."/>
            <person name="Arai W."/>
            <person name="Tsubouchi T."/>
            <person name="Morono Y."/>
            <person name="Uchiyama I."/>
            <person name="Ito T."/>
            <person name="Fujiyama A."/>
            <person name="Inagaki F."/>
            <person name="Takami H."/>
        </authorList>
    </citation>
    <scope>NUCLEOTIDE SEQUENCE</scope>
    <source>
        <strain evidence="4">Expedition CK06-06</strain>
    </source>
</reference>
<feature type="domain" description="Photosynthesis system II assembly factor Ycf48/Hcf136-like" evidence="3">
    <location>
        <begin position="79"/>
        <end position="162"/>
    </location>
</feature>
<evidence type="ECO:0000256" key="1">
    <source>
        <dbReference type="ARBA" id="ARBA00022531"/>
    </source>
</evidence>
<name>X0XH05_9ZZZZ</name>
<feature type="non-terminal residue" evidence="4">
    <location>
        <position position="1"/>
    </location>
</feature>
<evidence type="ECO:0000256" key="2">
    <source>
        <dbReference type="ARBA" id="ARBA00023276"/>
    </source>
</evidence>
<dbReference type="GO" id="GO:0009523">
    <property type="term" value="C:photosystem II"/>
    <property type="evidence" value="ECO:0007669"/>
    <property type="project" value="UniProtKB-KW"/>
</dbReference>